<gene>
    <name evidence="9 11 12" type="ORF">SRAE_1000237400</name>
</gene>
<evidence type="ECO:0000256" key="6">
    <source>
        <dbReference type="SAM" id="MobiDB-lite"/>
    </source>
</evidence>
<evidence type="ECO:0000256" key="3">
    <source>
        <dbReference type="ARBA" id="ARBA00022989"/>
    </source>
</evidence>
<dbReference type="PROSITE" id="PS50922">
    <property type="entry name" value="TLC"/>
    <property type="match status" value="1"/>
</dbReference>
<dbReference type="GO" id="GO:0007009">
    <property type="term" value="P:plasma membrane organization"/>
    <property type="evidence" value="ECO:0007669"/>
    <property type="project" value="TreeGrafter"/>
</dbReference>
<evidence type="ECO:0000313" key="10">
    <source>
        <dbReference type="Proteomes" id="UP000035682"/>
    </source>
</evidence>
<protein>
    <submittedName>
        <fullName evidence="9 11">TRAM/LAG1/CLN8 homology domain-containing protein</fullName>
    </submittedName>
</protein>
<sequence length="336" mass="38113">MLIACTSISFIFFKFASFLARWYFFRKAYFLTTNFFENKKKCIKSGKHDRHLEDNKEFKYVNDFISLIHSTMCTCSVAAFIVYYFNSCEYFPNVYYKPMGYLGSAIIGYIICDVTELVMNEISVRVFFLVLHHILFALGCLYPILRQKFGGVLILGLIMEGNSIFLHARSIVKCNGVKRDSIGYKMLALVNILTFILFRIGVNVYLCGYCIINYATNSLSETLIISTVIYGLMIANIFLFYKLLVADRIIRSGKKSSIKNGFDDSNDSYETETIPISSTTKIQSITSSIKSNDSESSCSSIARTVIIPMSQYSIPSTNSEYSDTSSLTDSTYSKTK</sequence>
<dbReference type="GO" id="GO:0055091">
    <property type="term" value="P:phospholipid homeostasis"/>
    <property type="evidence" value="ECO:0007669"/>
    <property type="project" value="TreeGrafter"/>
</dbReference>
<dbReference type="InterPro" id="IPR050846">
    <property type="entry name" value="TLCD"/>
</dbReference>
<feature type="compositionally biased region" description="Low complexity" evidence="6">
    <location>
        <begin position="319"/>
        <end position="336"/>
    </location>
</feature>
<feature type="domain" description="TLC" evidence="8">
    <location>
        <begin position="55"/>
        <end position="252"/>
    </location>
</feature>
<dbReference type="PANTHER" id="PTHR13439:SF4">
    <property type="entry name" value="TLC DOMAIN-CONTAINING PROTEIN"/>
    <property type="match status" value="1"/>
</dbReference>
<keyword evidence="2 5" id="KW-0812">Transmembrane</keyword>
<evidence type="ECO:0000313" key="12">
    <source>
        <dbReference type="WormBase" id="SRAE_1000237400"/>
    </source>
</evidence>
<dbReference type="GeneID" id="36376484"/>
<dbReference type="PANTHER" id="PTHR13439">
    <property type="entry name" value="CT120 PROTEIN"/>
    <property type="match status" value="1"/>
</dbReference>
<dbReference type="GO" id="GO:0097035">
    <property type="term" value="P:regulation of membrane lipid distribution"/>
    <property type="evidence" value="ECO:0007669"/>
    <property type="project" value="TreeGrafter"/>
</dbReference>
<reference evidence="11" key="2">
    <citation type="submission" date="2020-12" db="UniProtKB">
        <authorList>
            <consortium name="WormBaseParasite"/>
        </authorList>
    </citation>
    <scope>IDENTIFICATION</scope>
</reference>
<feature type="transmembrane region" description="Helical" evidence="7">
    <location>
        <begin position="189"/>
        <end position="216"/>
    </location>
</feature>
<evidence type="ECO:0000256" key="1">
    <source>
        <dbReference type="ARBA" id="ARBA00004141"/>
    </source>
</evidence>
<dbReference type="OrthoDB" id="10266980at2759"/>
<evidence type="ECO:0000313" key="11">
    <source>
        <dbReference type="WBParaSite" id="SRAE_1000237400.1"/>
    </source>
</evidence>
<dbReference type="Pfam" id="PF03798">
    <property type="entry name" value="TRAM_LAG1_CLN8"/>
    <property type="match status" value="1"/>
</dbReference>
<feature type="transmembrane region" description="Helical" evidence="7">
    <location>
        <begin position="6"/>
        <end position="24"/>
    </location>
</feature>
<organism evidence="9">
    <name type="scientific">Strongyloides ratti</name>
    <name type="common">Parasitic roundworm</name>
    <dbReference type="NCBI Taxonomy" id="34506"/>
    <lineage>
        <taxon>Eukaryota</taxon>
        <taxon>Metazoa</taxon>
        <taxon>Ecdysozoa</taxon>
        <taxon>Nematoda</taxon>
        <taxon>Chromadorea</taxon>
        <taxon>Rhabditida</taxon>
        <taxon>Tylenchina</taxon>
        <taxon>Panagrolaimomorpha</taxon>
        <taxon>Strongyloidoidea</taxon>
        <taxon>Strongyloididae</taxon>
        <taxon>Strongyloides</taxon>
    </lineage>
</organism>
<evidence type="ECO:0000313" key="9">
    <source>
        <dbReference type="EMBL" id="CEF64119.1"/>
    </source>
</evidence>
<keyword evidence="3 7" id="KW-1133">Transmembrane helix</keyword>
<evidence type="ECO:0000256" key="5">
    <source>
        <dbReference type="PROSITE-ProRule" id="PRU00205"/>
    </source>
</evidence>
<feature type="transmembrane region" description="Helical" evidence="7">
    <location>
        <begin position="222"/>
        <end position="245"/>
    </location>
</feature>
<keyword evidence="10" id="KW-1185">Reference proteome</keyword>
<evidence type="ECO:0000256" key="2">
    <source>
        <dbReference type="ARBA" id="ARBA00022692"/>
    </source>
</evidence>
<dbReference type="EMBL" id="LN609528">
    <property type="protein sequence ID" value="CEF64119.1"/>
    <property type="molecule type" value="Genomic_DNA"/>
</dbReference>
<dbReference type="WormBase" id="SRAE_1000237400">
    <property type="protein sequence ID" value="SRP09410"/>
    <property type="gene ID" value="WBGene00258989"/>
</dbReference>
<keyword evidence="4 5" id="KW-0472">Membrane</keyword>
<evidence type="ECO:0000256" key="7">
    <source>
        <dbReference type="SAM" id="Phobius"/>
    </source>
</evidence>
<name>A0A090MWR0_STRRB</name>
<feature type="region of interest" description="Disordered" evidence="6">
    <location>
        <begin position="314"/>
        <end position="336"/>
    </location>
</feature>
<evidence type="ECO:0000259" key="8">
    <source>
        <dbReference type="PROSITE" id="PS50922"/>
    </source>
</evidence>
<proteinExistence type="predicted"/>
<feature type="transmembrane region" description="Helical" evidence="7">
    <location>
        <begin position="151"/>
        <end position="168"/>
    </location>
</feature>
<dbReference type="AlphaFoldDB" id="A0A090MWR0"/>
<dbReference type="WBParaSite" id="SRAE_1000237400.1">
    <property type="protein sequence ID" value="SRAE_1000237400.1"/>
    <property type="gene ID" value="WBGene00258989"/>
</dbReference>
<dbReference type="Proteomes" id="UP000035682">
    <property type="component" value="Unplaced"/>
</dbReference>
<evidence type="ECO:0000256" key="4">
    <source>
        <dbReference type="ARBA" id="ARBA00023136"/>
    </source>
</evidence>
<dbReference type="SMART" id="SM00724">
    <property type="entry name" value="TLC"/>
    <property type="match status" value="1"/>
</dbReference>
<dbReference type="GO" id="GO:0071709">
    <property type="term" value="P:membrane assembly"/>
    <property type="evidence" value="ECO:0007669"/>
    <property type="project" value="TreeGrafter"/>
</dbReference>
<feature type="transmembrane region" description="Helical" evidence="7">
    <location>
        <begin position="64"/>
        <end position="86"/>
    </location>
</feature>
<comment type="subcellular location">
    <subcellularLocation>
        <location evidence="1">Membrane</location>
        <topology evidence="1">Multi-pass membrane protein</topology>
    </subcellularLocation>
</comment>
<dbReference type="GO" id="GO:0005886">
    <property type="term" value="C:plasma membrane"/>
    <property type="evidence" value="ECO:0007669"/>
    <property type="project" value="TreeGrafter"/>
</dbReference>
<accession>A0A090MWR0</accession>
<dbReference type="InterPro" id="IPR006634">
    <property type="entry name" value="TLC-dom"/>
</dbReference>
<dbReference type="CTD" id="36376484"/>
<feature type="transmembrane region" description="Helical" evidence="7">
    <location>
        <begin position="126"/>
        <end position="145"/>
    </location>
</feature>
<reference evidence="9 10" key="1">
    <citation type="submission" date="2014-09" db="EMBL/GenBank/DDBJ databases">
        <authorList>
            <person name="Martin A.A."/>
        </authorList>
    </citation>
    <scope>NUCLEOTIDE SEQUENCE</scope>
    <source>
        <strain evidence="10">ED321</strain>
        <strain evidence="9">ED321 Heterogonic</strain>
    </source>
</reference>
<dbReference type="RefSeq" id="XP_024503320.1">
    <property type="nucleotide sequence ID" value="XM_024649443.1"/>
</dbReference>